<dbReference type="GO" id="GO:0016758">
    <property type="term" value="F:hexosyltransferase activity"/>
    <property type="evidence" value="ECO:0007669"/>
    <property type="project" value="UniProtKB-ARBA"/>
</dbReference>
<dbReference type="SUPFAM" id="SSF53756">
    <property type="entry name" value="UDP-Glycosyltransferase/glycogen phosphorylase"/>
    <property type="match status" value="1"/>
</dbReference>
<dbReference type="PANTHER" id="PTHR48050:SF13">
    <property type="entry name" value="STEROL 3-BETA-GLUCOSYLTRANSFERASE UGT80A2"/>
    <property type="match status" value="1"/>
</dbReference>
<dbReference type="InterPro" id="IPR010610">
    <property type="entry name" value="EryCIII-like_C"/>
</dbReference>
<gene>
    <name evidence="2" type="ORF">SAMN05421874_12739</name>
</gene>
<proteinExistence type="predicted"/>
<name>A0A1G9M5V7_9ACTN</name>
<dbReference type="InterPro" id="IPR002213">
    <property type="entry name" value="UDP_glucos_trans"/>
</dbReference>
<dbReference type="GO" id="GO:0008194">
    <property type="term" value="F:UDP-glycosyltransferase activity"/>
    <property type="evidence" value="ECO:0007669"/>
    <property type="project" value="InterPro"/>
</dbReference>
<evidence type="ECO:0000313" key="3">
    <source>
        <dbReference type="Proteomes" id="UP000198683"/>
    </source>
</evidence>
<dbReference type="CDD" id="cd03784">
    <property type="entry name" value="GT1_Gtf-like"/>
    <property type="match status" value="1"/>
</dbReference>
<dbReference type="GO" id="GO:0017000">
    <property type="term" value="P:antibiotic biosynthetic process"/>
    <property type="evidence" value="ECO:0007669"/>
    <property type="project" value="UniProtKB-ARBA"/>
</dbReference>
<keyword evidence="3" id="KW-1185">Reference proteome</keyword>
<dbReference type="InterPro" id="IPR050426">
    <property type="entry name" value="Glycosyltransferase_28"/>
</dbReference>
<dbReference type="OrthoDB" id="5488434at2"/>
<dbReference type="FunFam" id="3.40.50.2000:FF:000072">
    <property type="entry name" value="Glycosyl transferase"/>
    <property type="match status" value="1"/>
</dbReference>
<organism evidence="2 3">
    <name type="scientific">Nonomuraea maritima</name>
    <dbReference type="NCBI Taxonomy" id="683260"/>
    <lineage>
        <taxon>Bacteria</taxon>
        <taxon>Bacillati</taxon>
        <taxon>Actinomycetota</taxon>
        <taxon>Actinomycetes</taxon>
        <taxon>Streptosporangiales</taxon>
        <taxon>Streptosporangiaceae</taxon>
        <taxon>Nonomuraea</taxon>
    </lineage>
</organism>
<dbReference type="EMBL" id="FNFB01000027">
    <property type="protein sequence ID" value="SDL69598.1"/>
    <property type="molecule type" value="Genomic_DNA"/>
</dbReference>
<dbReference type="STRING" id="683260.SAMN05421874_12739"/>
<dbReference type="AlphaFoldDB" id="A0A1G9M5V7"/>
<protein>
    <submittedName>
        <fullName evidence="2">UDP:flavonoid glycosyltransferase YjiC, YdhE family</fullName>
    </submittedName>
</protein>
<dbReference type="RefSeq" id="WP_090771864.1">
    <property type="nucleotide sequence ID" value="NZ_FNFB01000027.1"/>
</dbReference>
<feature type="domain" description="Erythromycin biosynthesis protein CIII-like C-terminal" evidence="1">
    <location>
        <begin position="284"/>
        <end position="416"/>
    </location>
</feature>
<accession>A0A1G9M5V7</accession>
<dbReference type="Gene3D" id="3.40.50.2000">
    <property type="entry name" value="Glycogen Phosphorylase B"/>
    <property type="match status" value="2"/>
</dbReference>
<dbReference type="Proteomes" id="UP000198683">
    <property type="component" value="Unassembled WGS sequence"/>
</dbReference>
<reference evidence="2 3" key="1">
    <citation type="submission" date="2016-10" db="EMBL/GenBank/DDBJ databases">
        <authorList>
            <person name="de Groot N.N."/>
        </authorList>
    </citation>
    <scope>NUCLEOTIDE SEQUENCE [LARGE SCALE GENOMIC DNA]</scope>
    <source>
        <strain evidence="2 3">CGMCC 4.5681</strain>
    </source>
</reference>
<evidence type="ECO:0000313" key="2">
    <source>
        <dbReference type="EMBL" id="SDL69598.1"/>
    </source>
</evidence>
<dbReference type="Pfam" id="PF06722">
    <property type="entry name" value="EryCIII-like_C"/>
    <property type="match status" value="1"/>
</dbReference>
<sequence>MTKVIVVATPVHGHVMPLLAVAADLVRRGHDVVVHTGSRFGEHVRRIGARHVPLPAEADYDDRDYSASFPGRDDVPPGPPRMAWDLMHIFGDPVPAQYDGLRKLLAEFPAAVVIGDASFGGSAALALTHERTARPTVVGVGIMPVMFESVDAAPFGLALPPLAGDEGRARNQALNQQAREMLAPLHGYLAQVYAKVGVQLDDQLFNMVGTAPDHFVQLTVPGFEYPRSDLPASFRFVGALPPAPEPGMELPDWWSDLSGERPVVTVTQGTVDNADLTALVVPTLRALAELDVTVVAATARPDGPAAVLDALGELPANVRLGGYIPFGQLLPLSDVLITNGGYGGVQTALRHGVPLIVAGETEDKPEVAARVEWSGAGVNLRTGRPDEAAVRAAVELVLGTPRYRERALALQAEMETYDPFDAIAEIVEQA</sequence>
<evidence type="ECO:0000259" key="1">
    <source>
        <dbReference type="Pfam" id="PF06722"/>
    </source>
</evidence>
<keyword evidence="2" id="KW-0808">Transferase</keyword>
<dbReference type="PANTHER" id="PTHR48050">
    <property type="entry name" value="STEROL 3-BETA-GLUCOSYLTRANSFERASE"/>
    <property type="match status" value="1"/>
</dbReference>